<dbReference type="PANTHER" id="PTHR30620">
    <property type="entry name" value="PERIPLASMIC BETA-GLUCOSIDASE-RELATED"/>
    <property type="match status" value="1"/>
</dbReference>
<evidence type="ECO:0000256" key="4">
    <source>
        <dbReference type="ARBA" id="ARBA00022729"/>
    </source>
</evidence>
<gene>
    <name evidence="12" type="ORF">CLAFUR5_11958</name>
</gene>
<name>A0A9Q8PIQ2_PASFU</name>
<dbReference type="GeneID" id="71991836"/>
<dbReference type="SUPFAM" id="SSF52279">
    <property type="entry name" value="Beta-D-glucan exohydrolase, C-terminal domain"/>
    <property type="match status" value="1"/>
</dbReference>
<dbReference type="GO" id="GO:0008422">
    <property type="term" value="F:beta-glucosidase activity"/>
    <property type="evidence" value="ECO:0007669"/>
    <property type="project" value="UniProtKB-EC"/>
</dbReference>
<organism evidence="12 13">
    <name type="scientific">Passalora fulva</name>
    <name type="common">Tomato leaf mold</name>
    <name type="synonym">Cladosporium fulvum</name>
    <dbReference type="NCBI Taxonomy" id="5499"/>
    <lineage>
        <taxon>Eukaryota</taxon>
        <taxon>Fungi</taxon>
        <taxon>Dikarya</taxon>
        <taxon>Ascomycota</taxon>
        <taxon>Pezizomycotina</taxon>
        <taxon>Dothideomycetes</taxon>
        <taxon>Dothideomycetidae</taxon>
        <taxon>Mycosphaerellales</taxon>
        <taxon>Mycosphaerellaceae</taxon>
        <taxon>Fulvia</taxon>
    </lineage>
</organism>
<protein>
    <recommendedName>
        <fullName evidence="3">beta-glucosidase</fullName>
        <ecNumber evidence="3">3.2.1.21</ecNumber>
    </recommendedName>
</protein>
<dbReference type="Pfam" id="PF01915">
    <property type="entry name" value="Glyco_hydro_3_C"/>
    <property type="match status" value="1"/>
</dbReference>
<sequence length="789" mass="85841">MPFSNFGVLLAAISGTFAHSYHGSSSSLANAPYKNPSLPVETRVQDLLSRMTIEEKASQLMQGDISNWLNTTTGAFNHSGLVENFAQKAGMYYVGYPISWEWLSENIKRGQDYAINDTRLGIPAIVQTEGIHGFLIGNATIFNSPIAHACSWNRTQVHEMALQIGREAQALGVSQLFAPLADLARGLRFGRVEETFGEDTYLAGELAYAYTKAIQSLNVSAMIKHFTASSEPEQGLNVGPVHGGERELRTTWLPGFKRTIIDADAWAIMSAYSSYDGIPQVADEFTLTDILRTEWGYEYYVSSDAGATDRLASPFQICPSPLNTYNNPITGGNECVTLNALPAGNDVEMGGGSFNFRSIPDLVAAGRLSEDVVDLAVSRVLRTKFTMGLFETPYQIAPASEWDNIINTPAAKQLAREQDRDSIVLLKNNHDVLPIAKDKKVAVIGPMAHGFMNYGDYVVNGSQYRGVTPLDGIRLALGNDSVTYAQGTERWSLDQSGFPEAISAAEDADVAVMVVGTWSRDQFQLWQGFNATTGEHVDQSSLDLVGAMRPLVEAIINTTTPTVVVFSSGKPVTEAWISNTTASLVQQFYPSEEGGNALADILFGDVNPSGKLTVSFPTDVGTLPVYYDHLNSARQIGDSGFLGEDGVLYFGHQYVLGTPDPWFPFGYGLSYTNFTYSNVTLSATNVSASDTITASVEVTNEGDRDGAEVVQLYVKDVLASVDVPNIQLKGFDKVFIPAGETQEVAIELQVSEVGLWDKKMKYVVEPGEYVVFLSKSSADRAQNASFWVS</sequence>
<keyword evidence="9" id="KW-0624">Polysaccharide degradation</keyword>
<dbReference type="Gene3D" id="3.20.20.300">
    <property type="entry name" value="Glycoside hydrolase, family 3, N-terminal domain"/>
    <property type="match status" value="1"/>
</dbReference>
<keyword evidence="4 10" id="KW-0732">Signal</keyword>
<proteinExistence type="inferred from homology"/>
<dbReference type="Gene3D" id="3.40.50.1700">
    <property type="entry name" value="Glycoside hydrolase family 3 C-terminal domain"/>
    <property type="match status" value="1"/>
</dbReference>
<evidence type="ECO:0000256" key="9">
    <source>
        <dbReference type="ARBA" id="ARBA00023326"/>
    </source>
</evidence>
<feature type="chain" id="PRO_5040408351" description="beta-glucosidase" evidence="10">
    <location>
        <begin position="19"/>
        <end position="789"/>
    </location>
</feature>
<keyword evidence="7" id="KW-0119">Carbohydrate metabolism</keyword>
<dbReference type="Gene3D" id="2.60.40.10">
    <property type="entry name" value="Immunoglobulins"/>
    <property type="match status" value="1"/>
</dbReference>
<dbReference type="RefSeq" id="XP_047767544.1">
    <property type="nucleotide sequence ID" value="XM_047911106.1"/>
</dbReference>
<evidence type="ECO:0000313" key="13">
    <source>
        <dbReference type="Proteomes" id="UP000756132"/>
    </source>
</evidence>
<dbReference type="InterPro" id="IPR001764">
    <property type="entry name" value="Glyco_hydro_3_N"/>
</dbReference>
<keyword evidence="6" id="KW-0325">Glycoprotein</keyword>
<dbReference type="PANTHER" id="PTHR30620:SF117">
    <property type="entry name" value="BETA-1,4-XYLOSIDASE (EUROFUNG)"/>
    <property type="match status" value="1"/>
</dbReference>
<dbReference type="InterPro" id="IPR013783">
    <property type="entry name" value="Ig-like_fold"/>
</dbReference>
<evidence type="ECO:0000313" key="12">
    <source>
        <dbReference type="EMBL" id="UJO23178.1"/>
    </source>
</evidence>
<evidence type="ECO:0000256" key="5">
    <source>
        <dbReference type="ARBA" id="ARBA00022801"/>
    </source>
</evidence>
<keyword evidence="13" id="KW-1185">Reference proteome</keyword>
<evidence type="ECO:0000259" key="11">
    <source>
        <dbReference type="SMART" id="SM01217"/>
    </source>
</evidence>
<evidence type="ECO:0000256" key="2">
    <source>
        <dbReference type="ARBA" id="ARBA00005336"/>
    </source>
</evidence>
<dbReference type="InterPro" id="IPR051915">
    <property type="entry name" value="Cellulose_Degrad_GH3"/>
</dbReference>
<dbReference type="EC" id="3.2.1.21" evidence="3"/>
<dbReference type="InterPro" id="IPR002772">
    <property type="entry name" value="Glyco_hydro_3_C"/>
</dbReference>
<dbReference type="Pfam" id="PF00933">
    <property type="entry name" value="Glyco_hydro_3"/>
    <property type="match status" value="1"/>
</dbReference>
<evidence type="ECO:0000256" key="6">
    <source>
        <dbReference type="ARBA" id="ARBA00023180"/>
    </source>
</evidence>
<accession>A0A9Q8PIQ2</accession>
<dbReference type="InterPro" id="IPR017853">
    <property type="entry name" value="GH"/>
</dbReference>
<dbReference type="InterPro" id="IPR036962">
    <property type="entry name" value="Glyco_hydro_3_N_sf"/>
</dbReference>
<dbReference type="KEGG" id="ffu:CLAFUR5_11958"/>
<comment type="catalytic activity">
    <reaction evidence="1">
        <text>Hydrolysis of terminal, non-reducing beta-D-glucosyl residues with release of beta-D-glucose.</text>
        <dbReference type="EC" id="3.2.1.21"/>
    </reaction>
</comment>
<reference evidence="12" key="1">
    <citation type="submission" date="2021-12" db="EMBL/GenBank/DDBJ databases">
        <authorList>
            <person name="Zaccaron A."/>
            <person name="Stergiopoulos I."/>
        </authorList>
    </citation>
    <scope>NUCLEOTIDE SEQUENCE</scope>
    <source>
        <strain evidence="12">Race5_Kim</strain>
    </source>
</reference>
<dbReference type="InterPro" id="IPR036881">
    <property type="entry name" value="Glyco_hydro_3_C_sf"/>
</dbReference>
<dbReference type="FunFam" id="3.40.50.1700:FF:000009">
    <property type="entry name" value="Periplasmic beta-glucosidase"/>
    <property type="match status" value="1"/>
</dbReference>
<feature type="domain" description="Fibronectin type III-like" evidence="11">
    <location>
        <begin position="708"/>
        <end position="777"/>
    </location>
</feature>
<dbReference type="FunFam" id="2.60.40.10:FF:000495">
    <property type="entry name" value="Periplasmic beta-glucosidase"/>
    <property type="match status" value="1"/>
</dbReference>
<dbReference type="OrthoDB" id="2123594at2759"/>
<evidence type="ECO:0000256" key="10">
    <source>
        <dbReference type="SAM" id="SignalP"/>
    </source>
</evidence>
<dbReference type="AlphaFoldDB" id="A0A9Q8PIQ2"/>
<evidence type="ECO:0000256" key="3">
    <source>
        <dbReference type="ARBA" id="ARBA00012744"/>
    </source>
</evidence>
<dbReference type="OMA" id="MSAYHSY"/>
<dbReference type="SMART" id="SM01217">
    <property type="entry name" value="Fn3_like"/>
    <property type="match status" value="1"/>
</dbReference>
<keyword evidence="8" id="KW-0326">Glycosidase</keyword>
<evidence type="ECO:0000256" key="1">
    <source>
        <dbReference type="ARBA" id="ARBA00000448"/>
    </source>
</evidence>
<evidence type="ECO:0000256" key="7">
    <source>
        <dbReference type="ARBA" id="ARBA00023277"/>
    </source>
</evidence>
<dbReference type="SUPFAM" id="SSF51445">
    <property type="entry name" value="(Trans)glycosidases"/>
    <property type="match status" value="1"/>
</dbReference>
<keyword evidence="5" id="KW-0378">Hydrolase</keyword>
<feature type="signal peptide" evidence="10">
    <location>
        <begin position="1"/>
        <end position="18"/>
    </location>
</feature>
<dbReference type="InterPro" id="IPR026891">
    <property type="entry name" value="Fn3-like"/>
</dbReference>
<dbReference type="GO" id="GO:0009251">
    <property type="term" value="P:glucan catabolic process"/>
    <property type="evidence" value="ECO:0007669"/>
    <property type="project" value="TreeGrafter"/>
</dbReference>
<dbReference type="Proteomes" id="UP000756132">
    <property type="component" value="Chromosome 10"/>
</dbReference>
<reference evidence="12" key="2">
    <citation type="journal article" date="2022" name="Microb. Genom.">
        <title>A chromosome-scale genome assembly of the tomato pathogen Cladosporium fulvum reveals a compartmentalized genome architecture and the presence of a dispensable chromosome.</title>
        <authorList>
            <person name="Zaccaron A.Z."/>
            <person name="Chen L.H."/>
            <person name="Samaras A."/>
            <person name="Stergiopoulos I."/>
        </authorList>
    </citation>
    <scope>NUCLEOTIDE SEQUENCE</scope>
    <source>
        <strain evidence="12">Race5_Kim</strain>
    </source>
</reference>
<dbReference type="PRINTS" id="PR00133">
    <property type="entry name" value="GLHYDRLASE3"/>
</dbReference>
<dbReference type="Pfam" id="PF14310">
    <property type="entry name" value="Fn3-like"/>
    <property type="match status" value="1"/>
</dbReference>
<evidence type="ECO:0000256" key="8">
    <source>
        <dbReference type="ARBA" id="ARBA00023295"/>
    </source>
</evidence>
<dbReference type="FunFam" id="3.20.20.300:FF:000007">
    <property type="entry name" value="Lysosomal beta glucosidase"/>
    <property type="match status" value="1"/>
</dbReference>
<dbReference type="EMBL" id="CP090172">
    <property type="protein sequence ID" value="UJO23178.1"/>
    <property type="molecule type" value="Genomic_DNA"/>
</dbReference>
<comment type="similarity">
    <text evidence="2">Belongs to the glycosyl hydrolase 3 family.</text>
</comment>